<organism evidence="1 2">
    <name type="scientific">candidate division WWE3 bacterium</name>
    <dbReference type="NCBI Taxonomy" id="2053526"/>
    <lineage>
        <taxon>Bacteria</taxon>
        <taxon>Katanobacteria</taxon>
    </lineage>
</organism>
<protein>
    <submittedName>
        <fullName evidence="1">Uncharacterized protein</fullName>
    </submittedName>
</protein>
<proteinExistence type="predicted"/>
<evidence type="ECO:0000313" key="1">
    <source>
        <dbReference type="EMBL" id="MBE7524933.1"/>
    </source>
</evidence>
<gene>
    <name evidence="1" type="ORF">HS096_00835</name>
</gene>
<reference evidence="1" key="1">
    <citation type="submission" date="2020-05" db="EMBL/GenBank/DDBJ databases">
        <title>High-Quality Genomes of Partial-Nitritation/Anammox System by Hierarchical Clustering Based Hybrid Assembly.</title>
        <authorList>
            <person name="Liu L."/>
            <person name="Wang Y."/>
            <person name="Che Y."/>
            <person name="Chen Y."/>
            <person name="Xia Y."/>
            <person name="Luo R."/>
            <person name="Cheng S.H."/>
            <person name="Zheng C."/>
            <person name="Zhang T."/>
        </authorList>
    </citation>
    <scope>NUCLEOTIDE SEQUENCE</scope>
    <source>
        <strain evidence="1">H1_PAT1</strain>
    </source>
</reference>
<dbReference type="AlphaFoldDB" id="A0A928Y5A8"/>
<name>A0A928Y5A8_UNCKA</name>
<comment type="caution">
    <text evidence="1">The sequence shown here is derived from an EMBL/GenBank/DDBJ whole genome shotgun (WGS) entry which is preliminary data.</text>
</comment>
<accession>A0A928Y5A8</accession>
<sequence length="353" mass="38662">MKRLIVFLVFLLAVGGGMLWYFVFRVTPEKAIQDAFQNLSIAQTAQTVQASVFWDIRASGGGFVLDKWLSFAGSADLRDPARPRLRGVAGFSQNGRADGFQSFDAVLASDAVAFRLREVSTGTEEYVRTLAATSTNARWFSFDRDILLDKAGMKAFRSTGNGSDIRAALKASGISSVAVPIGSVAETAEQGRRVLNMSLRIQPAAVETVLLSLVGAWNLRNPHPDEVAWVKRSAAGAAKGTWYASIDRDSRTFRSLQGSWPMLDDAGNEIGHITAEFAFSGWNASVNTDLPEERMDLTGRIVQLGLRSFTPAEIRQGEVLIPTSTAPPAGQRQDAYDVFGQYLEQVRKKRELY</sequence>
<evidence type="ECO:0000313" key="2">
    <source>
        <dbReference type="Proteomes" id="UP000710385"/>
    </source>
</evidence>
<dbReference type="EMBL" id="JABTTY010000001">
    <property type="protein sequence ID" value="MBE7524933.1"/>
    <property type="molecule type" value="Genomic_DNA"/>
</dbReference>
<dbReference type="Proteomes" id="UP000710385">
    <property type="component" value="Unassembled WGS sequence"/>
</dbReference>